<comment type="subcellular location">
    <subcellularLocation>
        <location evidence="1 4">Cell outer membrane</location>
    </subcellularLocation>
</comment>
<dbReference type="Pfam" id="PF07715">
    <property type="entry name" value="Plug"/>
    <property type="match status" value="1"/>
</dbReference>
<feature type="domain" description="TonB-dependent receptor plug" evidence="7">
    <location>
        <begin position="120"/>
        <end position="238"/>
    </location>
</feature>
<dbReference type="Gene3D" id="2.40.170.20">
    <property type="entry name" value="TonB-dependent receptor, beta-barrel domain"/>
    <property type="match status" value="1"/>
</dbReference>
<organism evidence="8 9">
    <name type="scientific">Gluconobacter albidus</name>
    <dbReference type="NCBI Taxonomy" id="318683"/>
    <lineage>
        <taxon>Bacteria</taxon>
        <taxon>Pseudomonadati</taxon>
        <taxon>Pseudomonadota</taxon>
        <taxon>Alphaproteobacteria</taxon>
        <taxon>Acetobacterales</taxon>
        <taxon>Acetobacteraceae</taxon>
        <taxon>Gluconobacter</taxon>
    </lineage>
</organism>
<protein>
    <recommendedName>
        <fullName evidence="10">TonB-dependent receptor</fullName>
    </recommendedName>
</protein>
<feature type="region of interest" description="Disordered" evidence="5">
    <location>
        <begin position="58"/>
        <end position="87"/>
    </location>
</feature>
<evidence type="ECO:0000256" key="3">
    <source>
        <dbReference type="ARBA" id="ARBA00023237"/>
    </source>
</evidence>
<evidence type="ECO:0000256" key="4">
    <source>
        <dbReference type="RuleBase" id="RU003357"/>
    </source>
</evidence>
<name>A0AAW3R2K6_9PROT</name>
<dbReference type="SUPFAM" id="SSF56935">
    <property type="entry name" value="Porins"/>
    <property type="match status" value="1"/>
</dbReference>
<evidence type="ECO:0000259" key="6">
    <source>
        <dbReference type="Pfam" id="PF00593"/>
    </source>
</evidence>
<evidence type="ECO:0000256" key="5">
    <source>
        <dbReference type="SAM" id="MobiDB-lite"/>
    </source>
</evidence>
<gene>
    <name evidence="8" type="ORF">AD941_00495</name>
</gene>
<evidence type="ECO:0008006" key="10">
    <source>
        <dbReference type="Google" id="ProtNLM"/>
    </source>
</evidence>
<keyword evidence="4" id="KW-0798">TonB box</keyword>
<dbReference type="Gene3D" id="2.170.130.10">
    <property type="entry name" value="TonB-dependent receptor, plug domain"/>
    <property type="match status" value="1"/>
</dbReference>
<feature type="domain" description="TonB-dependent receptor-like beta-barrel" evidence="6">
    <location>
        <begin position="491"/>
        <end position="1000"/>
    </location>
</feature>
<keyword evidence="2 4" id="KW-0472">Membrane</keyword>
<keyword evidence="3" id="KW-0998">Cell outer membrane</keyword>
<dbReference type="InterPro" id="IPR037066">
    <property type="entry name" value="Plug_dom_sf"/>
</dbReference>
<dbReference type="InterPro" id="IPR036942">
    <property type="entry name" value="Beta-barrel_TonB_sf"/>
</dbReference>
<evidence type="ECO:0000256" key="1">
    <source>
        <dbReference type="ARBA" id="ARBA00004442"/>
    </source>
</evidence>
<dbReference type="Pfam" id="PF00593">
    <property type="entry name" value="TonB_dep_Rec_b-barrel"/>
    <property type="match status" value="1"/>
</dbReference>
<dbReference type="AlphaFoldDB" id="A0AAW3R2K6"/>
<evidence type="ECO:0000313" key="8">
    <source>
        <dbReference type="EMBL" id="KXV42541.1"/>
    </source>
</evidence>
<accession>A0AAW3R2K6</accession>
<comment type="similarity">
    <text evidence="4">Belongs to the TonB-dependent receptor family.</text>
</comment>
<dbReference type="Proteomes" id="UP000075682">
    <property type="component" value="Unassembled WGS sequence"/>
</dbReference>
<dbReference type="PANTHER" id="PTHR47234">
    <property type="match status" value="1"/>
</dbReference>
<evidence type="ECO:0000259" key="7">
    <source>
        <dbReference type="Pfam" id="PF07715"/>
    </source>
</evidence>
<dbReference type="PANTHER" id="PTHR47234:SF2">
    <property type="entry name" value="TONB-DEPENDENT RECEPTOR"/>
    <property type="match status" value="1"/>
</dbReference>
<proteinExistence type="inferred from homology"/>
<dbReference type="GO" id="GO:0009279">
    <property type="term" value="C:cell outer membrane"/>
    <property type="evidence" value="ECO:0007669"/>
    <property type="project" value="UniProtKB-SubCell"/>
</dbReference>
<evidence type="ECO:0000313" key="9">
    <source>
        <dbReference type="Proteomes" id="UP000075682"/>
    </source>
</evidence>
<dbReference type="EMBL" id="LHZN01000055">
    <property type="protein sequence ID" value="KXV42541.1"/>
    <property type="molecule type" value="Genomic_DNA"/>
</dbReference>
<evidence type="ECO:0000256" key="2">
    <source>
        <dbReference type="ARBA" id="ARBA00023136"/>
    </source>
</evidence>
<sequence length="1039" mass="111723">MTSPGNESPSFLSQREDCVSMKARSAPRRNIMLFAFSALTGAAVTAPTGSALAQAVSASQDSTAVPKQTKPQSRTATGKASATTLSRKATLQKAAATGVNSTRAESVVVTGTLFHDKNLSSASPIEQITAKQLQQRGIKTVTDALQLLSSNGSGNLTNAFSANGAFAGGASAPSLRGLQTSATLVMMDGMRLSYYPAGDDGARNFVDTNWMPASLVQTIDVQQDGGSALYGADAVAGVINMITREQIKGFEGNAEGGLNQGGYGGHQRLYANYGVGDVEKDGYNFYVNSEYQSDDMITNSQIGYPYNTSNLTGIGGGNADGNILGSDGTFSNAVTQTTGVAAKAVDSSGKSLSGYQLLNPTSGCNGLSGAHSGYVTGTPTGSVSSLCQQDTVSKYSVISPYDRRVEATAHLTVKLGPRAKLVSMFTYSQNLSSYSGTPSAFYANTQSQLGTSKGVLAPAYLPDGSLNPNNPYASLNESAQLYGRFIDPTEVTQFSQNYRGSMHLTGWEPSSWGGDWNYDSSMVGMNTDLSTKYGNYINIGDLNNAIENGTYNFVDQSANSTAAKNAIAPTEIVHSKTEEYSWQASVTKGLVRLPGGMLNLAIGTNVRYEGFSAPNANPVDTTDVNNQYESINPFSAIGHRYVYSGYFELNAPIVKMLNADFQGRYDSYSTGFSHFSPKIGATFKPSKEFMLRGTWSQGFQVPSFYETNGTTIGYTSYGPSNLTWINQHLDSNGSKDSYAQAYSLGGQSVGNPNLKPMTNNTFTGGPVFHPFPWMTFSAEYWYIREKNVIVSNPTPAATVAAAYEAMNTNQTVMIDGNTVVPDIADPLHPDAPRRAGIIESSYINANSMMTDGVDLNLSITHRLPGPLKMINWYSNGHATWVHRFNQTIPGVGVERFAGTEGPWNTTSASGTPRWRANWQNTFTWNKLSTTFTVYYTSGYHGTAEDNDGPGTAGNCNYALYQDVSSFYPSQCNVRHFWDLDMTVNYQFNKQWAGYVNIYNLAGFKAPYDFGTYGSYLYNSSWAQSGALGRAFRFGVTATL</sequence>
<dbReference type="InterPro" id="IPR012910">
    <property type="entry name" value="Plug_dom"/>
</dbReference>
<comment type="caution">
    <text evidence="8">The sequence shown here is derived from an EMBL/GenBank/DDBJ whole genome shotgun (WGS) entry which is preliminary data.</text>
</comment>
<dbReference type="InterPro" id="IPR000531">
    <property type="entry name" value="Beta-barrel_TonB"/>
</dbReference>
<reference evidence="8 9" key="1">
    <citation type="submission" date="2015-06" db="EMBL/GenBank/DDBJ databases">
        <title>Improved classification and identification of acetic acid bacteria using matrix-assisted laser desorption/ionization time-of-flight mass spectrometry; Gluconobacter nephelii and Gluconobacter uchimurae are later heterotypic synonyms of Gluconobacter japonicus and Gluconobacter oxydans, respectively.</title>
        <authorList>
            <person name="Li L."/>
            <person name="Cleenwerck I."/>
            <person name="De Vuyst L."/>
            <person name="Vandamme P."/>
        </authorList>
    </citation>
    <scope>NUCLEOTIDE SEQUENCE [LARGE SCALE GENOMIC DNA]</scope>
    <source>
        <strain evidence="8 9">LMG 1356</strain>
    </source>
</reference>